<feature type="compositionally biased region" description="Polar residues" evidence="1">
    <location>
        <begin position="187"/>
        <end position="211"/>
    </location>
</feature>
<feature type="compositionally biased region" description="Basic and acidic residues" evidence="1">
    <location>
        <begin position="562"/>
        <end position="583"/>
    </location>
</feature>
<feature type="compositionally biased region" description="Low complexity" evidence="1">
    <location>
        <begin position="238"/>
        <end position="253"/>
    </location>
</feature>
<feature type="compositionally biased region" description="Basic residues" evidence="1">
    <location>
        <begin position="351"/>
        <end position="360"/>
    </location>
</feature>
<feature type="region of interest" description="Disordered" evidence="1">
    <location>
        <begin position="447"/>
        <end position="502"/>
    </location>
</feature>
<dbReference type="Proteomes" id="UP001321473">
    <property type="component" value="Unassembled WGS sequence"/>
</dbReference>
<name>A0AAQ4EUH9_AMBAM</name>
<evidence type="ECO:0000313" key="2">
    <source>
        <dbReference type="EMBL" id="KAK8778449.1"/>
    </source>
</evidence>
<feature type="region of interest" description="Disordered" evidence="1">
    <location>
        <begin position="1"/>
        <end position="430"/>
    </location>
</feature>
<feature type="compositionally biased region" description="Polar residues" evidence="1">
    <location>
        <begin position="333"/>
        <end position="342"/>
    </location>
</feature>
<feature type="compositionally biased region" description="Polar residues" evidence="1">
    <location>
        <begin position="300"/>
        <end position="314"/>
    </location>
</feature>
<feature type="region of interest" description="Disordered" evidence="1">
    <location>
        <begin position="635"/>
        <end position="810"/>
    </location>
</feature>
<feature type="compositionally biased region" description="Basic and acidic residues" evidence="1">
    <location>
        <begin position="361"/>
        <end position="372"/>
    </location>
</feature>
<proteinExistence type="predicted"/>
<feature type="region of interest" description="Disordered" evidence="1">
    <location>
        <begin position="836"/>
        <end position="1018"/>
    </location>
</feature>
<reference evidence="2 3" key="1">
    <citation type="journal article" date="2023" name="Arcadia Sci">
        <title>De novo assembly of a long-read Amblyomma americanum tick genome.</title>
        <authorList>
            <person name="Chou S."/>
            <person name="Poskanzer K.E."/>
            <person name="Rollins M."/>
            <person name="Thuy-Boun P.S."/>
        </authorList>
    </citation>
    <scope>NUCLEOTIDE SEQUENCE [LARGE SCALE GENOMIC DNA]</scope>
    <source>
        <strain evidence="2">F_SG_1</strain>
        <tissue evidence="2">Salivary glands</tissue>
    </source>
</reference>
<feature type="compositionally biased region" description="Basic and acidic residues" evidence="1">
    <location>
        <begin position="956"/>
        <end position="966"/>
    </location>
</feature>
<protein>
    <submittedName>
        <fullName evidence="2">Uncharacterized protein</fullName>
    </submittedName>
</protein>
<feature type="compositionally biased region" description="Polar residues" evidence="1">
    <location>
        <begin position="261"/>
        <end position="277"/>
    </location>
</feature>
<sequence>MKESKTPTPRRKSSGPSTPKTEVPVADTKSTEVTSSGPTVDSQCDKKASTSGATPVHKSLPSATPQPSQATNESASQPSSQKTMGKTSAPSPAQEGRPATGGTDATPPTPIPSSMRDMQTPPSGASSALHALLSSPPVPTGGTDATPPTPIPSSMRDMQTPPSGASSALHALLSSPPVPAATLKPAQATTESASQPSSHKTMEKTSASSPAQEGRPATGGTDATPPTPIPSSMRDMQAPPSGASSALHALLSIPPVPTVTLKPTQATTESASRPASQRKSSLRKSSLPRVAKPERPSRGTEATDTDSLCGNQASAPDISPSLGNFPSNLPGLSVTTQANTEHASPPSPQRARGKSAHRTHSREITEDRDGPLKSHKVKRHGRKKKHHRSHDGHVTNNAPAVVREISHQESTNTNGNGTHEGPTVGSDAFSGNLSNEMCSVDTNLAKGTANASASAKKTRKRKSRKTASHTSLSQNSDYSEVHREPPLHNKPPQDASMLDTSCTHSKSDIPALVNVAQLDTIFLEEKAGLTEASVSASLHGNTPQRASLSQSEITVSANISEAPKEQVVHSKQETEAENWRETRLPSWEGPLTGSPPSKQSSTEHSGGHSPKMLTARAAAVNGELLDLPRQKISLSTKVSDAQLPDQRAPSPSKEAEGERAALDHTGFSLATVERDERQRDGPQDFPVSGKSAGAASAPGALQPTSLQPNVETVKEKERPALRRIWGGPFSGLSTKCSTPQPSGSYASSVSLAQGHEAKSEARSTPHNPTSSSAGATYREVQRHRSHQQVLSPTFGPKRKGTGHEFNESAYSSIIAESRSLRDVPRLKERSLSSELLHESSEYCTSEGSYVPSPHAEEYEKQAKGPQKVPSMSLVLIEDLPQSPPSCISQAIALHSGPFEPEDFCPEPPRPIAKDELRKKKKAARKHRKTKSEKSPKSESTARESSSAPTGQQSLEKPAEKSQHSSPKESPASVPVPADELNRRLRSLRSHDDFSPTSGATSPLRPEDFGQDHASVNEEGEVKLYLDVSTREATGMLWPFGPDSTVTKKEDPQLQ</sequence>
<evidence type="ECO:0000313" key="3">
    <source>
        <dbReference type="Proteomes" id="UP001321473"/>
    </source>
</evidence>
<feature type="compositionally biased region" description="Basic and acidic residues" evidence="1">
    <location>
        <begin position="653"/>
        <end position="662"/>
    </location>
</feature>
<feature type="compositionally biased region" description="Polar residues" evidence="1">
    <location>
        <begin position="731"/>
        <end position="751"/>
    </location>
</feature>
<accession>A0AAQ4EUH9</accession>
<feature type="compositionally biased region" description="Basic residues" evidence="1">
    <location>
        <begin position="456"/>
        <end position="467"/>
    </location>
</feature>
<feature type="compositionally biased region" description="Basic and acidic residues" evidence="1">
    <location>
        <begin position="931"/>
        <end position="941"/>
    </location>
</feature>
<dbReference type="AlphaFoldDB" id="A0AAQ4EUH9"/>
<feature type="compositionally biased region" description="Low complexity" evidence="1">
    <location>
        <begin position="688"/>
        <end position="700"/>
    </location>
</feature>
<feature type="compositionally biased region" description="Polar residues" evidence="1">
    <location>
        <begin position="31"/>
        <end position="42"/>
    </location>
</feature>
<organism evidence="2 3">
    <name type="scientific">Amblyomma americanum</name>
    <name type="common">Lone star tick</name>
    <dbReference type="NCBI Taxonomy" id="6943"/>
    <lineage>
        <taxon>Eukaryota</taxon>
        <taxon>Metazoa</taxon>
        <taxon>Ecdysozoa</taxon>
        <taxon>Arthropoda</taxon>
        <taxon>Chelicerata</taxon>
        <taxon>Arachnida</taxon>
        <taxon>Acari</taxon>
        <taxon>Parasitiformes</taxon>
        <taxon>Ixodida</taxon>
        <taxon>Ixodoidea</taxon>
        <taxon>Ixodidae</taxon>
        <taxon>Amblyomminae</taxon>
        <taxon>Amblyomma</taxon>
    </lineage>
</organism>
<feature type="compositionally biased region" description="Polar residues" evidence="1">
    <location>
        <begin position="764"/>
        <end position="774"/>
    </location>
</feature>
<dbReference type="EMBL" id="JARKHS020010749">
    <property type="protein sequence ID" value="KAK8778449.1"/>
    <property type="molecule type" value="Genomic_DNA"/>
</dbReference>
<feature type="region of interest" description="Disordered" evidence="1">
    <location>
        <begin position="1034"/>
        <end position="1054"/>
    </location>
</feature>
<feature type="compositionally biased region" description="Polar residues" evidence="1">
    <location>
        <begin position="408"/>
        <end position="417"/>
    </location>
</feature>
<feature type="compositionally biased region" description="Polar residues" evidence="1">
    <location>
        <begin position="61"/>
        <end position="91"/>
    </location>
</feature>
<feature type="compositionally biased region" description="Polar residues" evidence="1">
    <location>
        <begin position="942"/>
        <end position="954"/>
    </location>
</feature>
<evidence type="ECO:0000256" key="1">
    <source>
        <dbReference type="SAM" id="MobiDB-lite"/>
    </source>
</evidence>
<feature type="region of interest" description="Disordered" evidence="1">
    <location>
        <begin position="560"/>
        <end position="610"/>
    </location>
</feature>
<feature type="compositionally biased region" description="Polar residues" evidence="1">
    <location>
        <begin position="594"/>
        <end position="604"/>
    </location>
</feature>
<feature type="compositionally biased region" description="Basic residues" evidence="1">
    <location>
        <begin position="373"/>
        <end position="390"/>
    </location>
</feature>
<feature type="compositionally biased region" description="Low complexity" evidence="1">
    <location>
        <begin position="121"/>
        <end position="146"/>
    </location>
</feature>
<comment type="caution">
    <text evidence="2">The sequence shown here is derived from an EMBL/GenBank/DDBJ whole genome shotgun (WGS) entry which is preliminary data.</text>
</comment>
<feature type="compositionally biased region" description="Low complexity" evidence="1">
    <location>
        <begin position="161"/>
        <end position="175"/>
    </location>
</feature>
<feature type="compositionally biased region" description="Basic residues" evidence="1">
    <location>
        <begin position="918"/>
        <end position="930"/>
    </location>
</feature>
<keyword evidence="3" id="KW-1185">Reference proteome</keyword>
<gene>
    <name evidence="2" type="ORF">V5799_020210</name>
</gene>
<feature type="compositionally biased region" description="Basic and acidic residues" evidence="1">
    <location>
        <begin position="1045"/>
        <end position="1054"/>
    </location>
</feature>
<feature type="compositionally biased region" description="Basic and acidic residues" evidence="1">
    <location>
        <begin position="672"/>
        <end position="682"/>
    </location>
</feature>